<gene>
    <name evidence="2" type="ORF">QBC46DRAFT_428897</name>
</gene>
<evidence type="ECO:0000256" key="1">
    <source>
        <dbReference type="SAM" id="Phobius"/>
    </source>
</evidence>
<keyword evidence="1" id="KW-1133">Transmembrane helix</keyword>
<sequence>MTRIRLGRRAQEDPGLSAAWDADSHAADCTRSTNGVNICLAYTSTPRVSEPSVCIIRRPALTKDETAKPFAEPGFLCLIAGMFLLRFGIYVPITYLPVQAIAVGMSRDLAQYLVPMLNAARWAPLPSHVDRLAAQVSPVPEIGFRTGIVFLVSSVPGLTADPIAGAILEHSGGNSWTNLKVVSGVFCLAGTTSILGARVVYAGAKPTAVF</sequence>
<reference evidence="3" key="1">
    <citation type="journal article" date="2023" name="Mol. Phylogenet. Evol.">
        <title>Genome-scale phylogeny and comparative genomics of the fungal order Sordariales.</title>
        <authorList>
            <person name="Hensen N."/>
            <person name="Bonometti L."/>
            <person name="Westerberg I."/>
            <person name="Brannstrom I.O."/>
            <person name="Guillou S."/>
            <person name="Cros-Aarteil S."/>
            <person name="Calhoun S."/>
            <person name="Haridas S."/>
            <person name="Kuo A."/>
            <person name="Mondo S."/>
            <person name="Pangilinan J."/>
            <person name="Riley R."/>
            <person name="LaButti K."/>
            <person name="Andreopoulos B."/>
            <person name="Lipzen A."/>
            <person name="Chen C."/>
            <person name="Yan M."/>
            <person name="Daum C."/>
            <person name="Ng V."/>
            <person name="Clum A."/>
            <person name="Steindorff A."/>
            <person name="Ohm R.A."/>
            <person name="Martin F."/>
            <person name="Silar P."/>
            <person name="Natvig D.O."/>
            <person name="Lalanne C."/>
            <person name="Gautier V."/>
            <person name="Ament-Velasquez S.L."/>
            <person name="Kruys A."/>
            <person name="Hutchinson M.I."/>
            <person name="Powell A.J."/>
            <person name="Barry K."/>
            <person name="Miller A.N."/>
            <person name="Grigoriev I.V."/>
            <person name="Debuchy R."/>
            <person name="Gladieux P."/>
            <person name="Hiltunen Thoren M."/>
            <person name="Johannesson H."/>
        </authorList>
    </citation>
    <scope>NUCLEOTIDE SEQUENCE [LARGE SCALE GENOMIC DNA]</scope>
    <source>
        <strain evidence="3">CBS 340.73</strain>
    </source>
</reference>
<dbReference type="EMBL" id="MU853778">
    <property type="protein sequence ID" value="KAK3941982.1"/>
    <property type="molecule type" value="Genomic_DNA"/>
</dbReference>
<feature type="transmembrane region" description="Helical" evidence="1">
    <location>
        <begin position="75"/>
        <end position="98"/>
    </location>
</feature>
<keyword evidence="1" id="KW-0812">Transmembrane</keyword>
<keyword evidence="1" id="KW-0472">Membrane</keyword>
<comment type="caution">
    <text evidence="2">The sequence shown here is derived from an EMBL/GenBank/DDBJ whole genome shotgun (WGS) entry which is preliminary data.</text>
</comment>
<protein>
    <submittedName>
        <fullName evidence="2">Uncharacterized protein</fullName>
    </submittedName>
</protein>
<accession>A0AAN6NDZ0</accession>
<dbReference type="Proteomes" id="UP001303473">
    <property type="component" value="Unassembled WGS sequence"/>
</dbReference>
<dbReference type="AlphaFoldDB" id="A0AAN6NDZ0"/>
<dbReference type="SUPFAM" id="SSF103473">
    <property type="entry name" value="MFS general substrate transporter"/>
    <property type="match status" value="1"/>
</dbReference>
<name>A0AAN6NDZ0_9PEZI</name>
<dbReference type="InterPro" id="IPR036259">
    <property type="entry name" value="MFS_trans_sf"/>
</dbReference>
<keyword evidence="3" id="KW-1185">Reference proteome</keyword>
<evidence type="ECO:0000313" key="2">
    <source>
        <dbReference type="EMBL" id="KAK3941982.1"/>
    </source>
</evidence>
<organism evidence="2 3">
    <name type="scientific">Diplogelasinospora grovesii</name>
    <dbReference type="NCBI Taxonomy" id="303347"/>
    <lineage>
        <taxon>Eukaryota</taxon>
        <taxon>Fungi</taxon>
        <taxon>Dikarya</taxon>
        <taxon>Ascomycota</taxon>
        <taxon>Pezizomycotina</taxon>
        <taxon>Sordariomycetes</taxon>
        <taxon>Sordariomycetidae</taxon>
        <taxon>Sordariales</taxon>
        <taxon>Diplogelasinosporaceae</taxon>
        <taxon>Diplogelasinospora</taxon>
    </lineage>
</organism>
<proteinExistence type="predicted"/>
<evidence type="ECO:0000313" key="3">
    <source>
        <dbReference type="Proteomes" id="UP001303473"/>
    </source>
</evidence>